<organism evidence="2 3">
    <name type="scientific">Phascolomyces articulosus</name>
    <dbReference type="NCBI Taxonomy" id="60185"/>
    <lineage>
        <taxon>Eukaryota</taxon>
        <taxon>Fungi</taxon>
        <taxon>Fungi incertae sedis</taxon>
        <taxon>Mucoromycota</taxon>
        <taxon>Mucoromycotina</taxon>
        <taxon>Mucoromycetes</taxon>
        <taxon>Mucorales</taxon>
        <taxon>Lichtheimiaceae</taxon>
        <taxon>Phascolomyces</taxon>
    </lineage>
</organism>
<keyword evidence="1" id="KW-0472">Membrane</keyword>
<name>A0AAD5PC11_9FUNG</name>
<dbReference type="EMBL" id="JAIXMP010000019">
    <property type="protein sequence ID" value="KAI9258058.1"/>
    <property type="molecule type" value="Genomic_DNA"/>
</dbReference>
<sequence length="91" mass="10960">MRKKKRIQNTYRIGIMYILYIIFKGNHNNISKNNNCIILIYIPNLSLSLPFHPLLHTITIIFFLSSIRKFACRKKIHYFLRIFCSFINYSC</sequence>
<proteinExistence type="predicted"/>
<evidence type="ECO:0000256" key="1">
    <source>
        <dbReference type="SAM" id="Phobius"/>
    </source>
</evidence>
<dbReference type="Proteomes" id="UP001209540">
    <property type="component" value="Unassembled WGS sequence"/>
</dbReference>
<gene>
    <name evidence="2" type="ORF">BDA99DRAFT_110817</name>
</gene>
<protein>
    <submittedName>
        <fullName evidence="2">Uncharacterized protein</fullName>
    </submittedName>
</protein>
<feature type="transmembrane region" description="Helical" evidence="1">
    <location>
        <begin position="9"/>
        <end position="26"/>
    </location>
</feature>
<evidence type="ECO:0000313" key="3">
    <source>
        <dbReference type="Proteomes" id="UP001209540"/>
    </source>
</evidence>
<keyword evidence="1" id="KW-1133">Transmembrane helix</keyword>
<dbReference type="AlphaFoldDB" id="A0AAD5PC11"/>
<feature type="transmembrane region" description="Helical" evidence="1">
    <location>
        <begin position="38"/>
        <end position="64"/>
    </location>
</feature>
<comment type="caution">
    <text evidence="2">The sequence shown here is derived from an EMBL/GenBank/DDBJ whole genome shotgun (WGS) entry which is preliminary data.</text>
</comment>
<keyword evidence="1" id="KW-0812">Transmembrane</keyword>
<accession>A0AAD5PC11</accession>
<keyword evidence="3" id="KW-1185">Reference proteome</keyword>
<evidence type="ECO:0000313" key="2">
    <source>
        <dbReference type="EMBL" id="KAI9258058.1"/>
    </source>
</evidence>
<reference evidence="2" key="2">
    <citation type="submission" date="2023-02" db="EMBL/GenBank/DDBJ databases">
        <authorList>
            <consortium name="DOE Joint Genome Institute"/>
            <person name="Mondo S.J."/>
            <person name="Chang Y."/>
            <person name="Wang Y."/>
            <person name="Ahrendt S."/>
            <person name="Andreopoulos W."/>
            <person name="Barry K."/>
            <person name="Beard J."/>
            <person name="Benny G.L."/>
            <person name="Blankenship S."/>
            <person name="Bonito G."/>
            <person name="Cuomo C."/>
            <person name="Desiro A."/>
            <person name="Gervers K.A."/>
            <person name="Hundley H."/>
            <person name="Kuo A."/>
            <person name="LaButti K."/>
            <person name="Lang B.F."/>
            <person name="Lipzen A."/>
            <person name="O'Donnell K."/>
            <person name="Pangilinan J."/>
            <person name="Reynolds N."/>
            <person name="Sandor L."/>
            <person name="Smith M.W."/>
            <person name="Tsang A."/>
            <person name="Grigoriev I.V."/>
            <person name="Stajich J.E."/>
            <person name="Spatafora J.W."/>
        </authorList>
    </citation>
    <scope>NUCLEOTIDE SEQUENCE</scope>
    <source>
        <strain evidence="2">RSA 2281</strain>
    </source>
</reference>
<reference evidence="2" key="1">
    <citation type="journal article" date="2022" name="IScience">
        <title>Evolution of zygomycete secretomes and the origins of terrestrial fungal ecologies.</title>
        <authorList>
            <person name="Chang Y."/>
            <person name="Wang Y."/>
            <person name="Mondo S."/>
            <person name="Ahrendt S."/>
            <person name="Andreopoulos W."/>
            <person name="Barry K."/>
            <person name="Beard J."/>
            <person name="Benny G.L."/>
            <person name="Blankenship S."/>
            <person name="Bonito G."/>
            <person name="Cuomo C."/>
            <person name="Desiro A."/>
            <person name="Gervers K.A."/>
            <person name="Hundley H."/>
            <person name="Kuo A."/>
            <person name="LaButti K."/>
            <person name="Lang B.F."/>
            <person name="Lipzen A."/>
            <person name="O'Donnell K."/>
            <person name="Pangilinan J."/>
            <person name="Reynolds N."/>
            <person name="Sandor L."/>
            <person name="Smith M.E."/>
            <person name="Tsang A."/>
            <person name="Grigoriev I.V."/>
            <person name="Stajich J.E."/>
            <person name="Spatafora J.W."/>
        </authorList>
    </citation>
    <scope>NUCLEOTIDE SEQUENCE</scope>
    <source>
        <strain evidence="2">RSA 2281</strain>
    </source>
</reference>